<sequence length="85" mass="9255">MTTNLASRGNPLVWISSARPGRASEVTADRHDHITRHLREAGLGALADLGFIGLDDDPDDTPVIITGRKATRSHRLTDAEKEANR</sequence>
<organism evidence="1 2">
    <name type="scientific">Streptomyces sporangiiformans</name>
    <dbReference type="NCBI Taxonomy" id="2315329"/>
    <lineage>
        <taxon>Bacteria</taxon>
        <taxon>Bacillati</taxon>
        <taxon>Actinomycetota</taxon>
        <taxon>Actinomycetes</taxon>
        <taxon>Kitasatosporales</taxon>
        <taxon>Streptomycetaceae</taxon>
        <taxon>Streptomyces</taxon>
    </lineage>
</organism>
<name>A0A505DF33_9ACTN</name>
<comment type="caution">
    <text evidence="1">The sequence shown here is derived from an EMBL/GenBank/DDBJ whole genome shotgun (WGS) entry which is preliminary data.</text>
</comment>
<keyword evidence="2" id="KW-1185">Reference proteome</keyword>
<dbReference type="AlphaFoldDB" id="A0A505DF33"/>
<proteinExistence type="predicted"/>
<evidence type="ECO:0008006" key="3">
    <source>
        <dbReference type="Google" id="ProtNLM"/>
    </source>
</evidence>
<protein>
    <recommendedName>
        <fullName evidence="3">DDE Tnp4 domain-containing protein</fullName>
    </recommendedName>
</protein>
<accession>A0A505DF33</accession>
<evidence type="ECO:0000313" key="1">
    <source>
        <dbReference type="EMBL" id="TPQ21340.1"/>
    </source>
</evidence>
<dbReference type="Proteomes" id="UP000317378">
    <property type="component" value="Unassembled WGS sequence"/>
</dbReference>
<reference evidence="1 2" key="1">
    <citation type="submission" date="2019-06" db="EMBL/GenBank/DDBJ databases">
        <title>Streptomyces sporangiiformans sp. nov., a novel actinomycete isolated from soil in Mount Song.</title>
        <authorList>
            <person name="Han L."/>
        </authorList>
    </citation>
    <scope>NUCLEOTIDE SEQUENCE [LARGE SCALE GENOMIC DNA]</scope>
    <source>
        <strain evidence="1 2">NEAU-SSA 1</strain>
    </source>
</reference>
<evidence type="ECO:0000313" key="2">
    <source>
        <dbReference type="Proteomes" id="UP000317378"/>
    </source>
</evidence>
<feature type="non-terminal residue" evidence="1">
    <location>
        <position position="85"/>
    </location>
</feature>
<gene>
    <name evidence="1" type="ORF">FGD71_015420</name>
</gene>
<dbReference type="EMBL" id="VCHX02000119">
    <property type="protein sequence ID" value="TPQ21340.1"/>
    <property type="molecule type" value="Genomic_DNA"/>
</dbReference>